<dbReference type="Gene3D" id="1.10.357.10">
    <property type="entry name" value="Tetracycline Repressor, domain 2"/>
    <property type="match status" value="1"/>
</dbReference>
<protein>
    <submittedName>
        <fullName evidence="6">TetR family transcriptional regulator</fullName>
    </submittedName>
</protein>
<keyword evidence="1" id="KW-0805">Transcription regulation</keyword>
<proteinExistence type="predicted"/>
<evidence type="ECO:0000256" key="2">
    <source>
        <dbReference type="ARBA" id="ARBA00023125"/>
    </source>
</evidence>
<dbReference type="SUPFAM" id="SSF46689">
    <property type="entry name" value="Homeodomain-like"/>
    <property type="match status" value="1"/>
</dbReference>
<dbReference type="PANTHER" id="PTHR47506:SF1">
    <property type="entry name" value="HTH-TYPE TRANSCRIPTIONAL REGULATOR YJDC"/>
    <property type="match status" value="1"/>
</dbReference>
<name>S9TRT2_MAGFU</name>
<dbReference type="InterPro" id="IPR009057">
    <property type="entry name" value="Homeodomain-like_sf"/>
</dbReference>
<gene>
    <name evidence="6" type="ORF">K678_11880</name>
</gene>
<keyword evidence="3" id="KW-0804">Transcription</keyword>
<dbReference type="PROSITE" id="PS50977">
    <property type="entry name" value="HTH_TETR_2"/>
    <property type="match status" value="1"/>
</dbReference>
<feature type="domain" description="HTH tetR-type" evidence="5">
    <location>
        <begin position="6"/>
        <end position="66"/>
    </location>
</feature>
<organism evidence="6 7">
    <name type="scientific">Magnetospirillum fulvum MGU-K5</name>
    <dbReference type="NCBI Taxonomy" id="1316936"/>
    <lineage>
        <taxon>Bacteria</taxon>
        <taxon>Pseudomonadati</taxon>
        <taxon>Pseudomonadota</taxon>
        <taxon>Alphaproteobacteria</taxon>
        <taxon>Rhodospirillales</taxon>
        <taxon>Rhodospirillaceae</taxon>
        <taxon>Magnetospirillum</taxon>
    </lineage>
</organism>
<evidence type="ECO:0000259" key="5">
    <source>
        <dbReference type="PROSITE" id="PS50977"/>
    </source>
</evidence>
<evidence type="ECO:0000256" key="3">
    <source>
        <dbReference type="ARBA" id="ARBA00023163"/>
    </source>
</evidence>
<sequence length="207" mass="22654">MGRPSPNTKQTLIDTALELIWTNSYGSVSVDDICKAAGVKKGSFYHFFPSKVDLAIAAMEESFAEAKPIYDSIFSADTPPVQRFERLADFILAKQIEATQNYGQVCGCPCASLGSEMAGQEVGIRAKFDDIAHRQERYYENALRDMVADGLLPATTDVKTKAQEIYTYALGQMMIARIQNDLSALERDLKPGLLLLLGVEGSTTKAA</sequence>
<evidence type="ECO:0000313" key="7">
    <source>
        <dbReference type="Proteomes" id="UP000015350"/>
    </source>
</evidence>
<feature type="DNA-binding region" description="H-T-H motif" evidence="4">
    <location>
        <begin position="29"/>
        <end position="48"/>
    </location>
</feature>
<evidence type="ECO:0000313" key="6">
    <source>
        <dbReference type="EMBL" id="EPY01255.1"/>
    </source>
</evidence>
<dbReference type="eggNOG" id="COG1309">
    <property type="taxonomic scope" value="Bacteria"/>
</dbReference>
<dbReference type="InterPro" id="IPR036271">
    <property type="entry name" value="Tet_transcr_reg_TetR-rel_C_sf"/>
</dbReference>
<evidence type="ECO:0000256" key="4">
    <source>
        <dbReference type="PROSITE-ProRule" id="PRU00335"/>
    </source>
</evidence>
<dbReference type="PANTHER" id="PTHR47506">
    <property type="entry name" value="TRANSCRIPTIONAL REGULATORY PROTEIN"/>
    <property type="match status" value="1"/>
</dbReference>
<keyword evidence="2 4" id="KW-0238">DNA-binding</keyword>
<dbReference type="Pfam" id="PF16925">
    <property type="entry name" value="TetR_C_13"/>
    <property type="match status" value="1"/>
</dbReference>
<dbReference type="Proteomes" id="UP000015350">
    <property type="component" value="Unassembled WGS sequence"/>
</dbReference>
<dbReference type="SUPFAM" id="SSF48498">
    <property type="entry name" value="Tetracyclin repressor-like, C-terminal domain"/>
    <property type="match status" value="1"/>
</dbReference>
<comment type="caution">
    <text evidence="6">The sequence shown here is derived from an EMBL/GenBank/DDBJ whole genome shotgun (WGS) entry which is preliminary data.</text>
</comment>
<dbReference type="InterPro" id="IPR011075">
    <property type="entry name" value="TetR_C"/>
</dbReference>
<evidence type="ECO:0000256" key="1">
    <source>
        <dbReference type="ARBA" id="ARBA00023015"/>
    </source>
</evidence>
<dbReference type="PRINTS" id="PR00455">
    <property type="entry name" value="HTHTETR"/>
</dbReference>
<dbReference type="GO" id="GO:0003677">
    <property type="term" value="F:DNA binding"/>
    <property type="evidence" value="ECO:0007669"/>
    <property type="project" value="UniProtKB-UniRule"/>
</dbReference>
<dbReference type="OrthoDB" id="9811084at2"/>
<accession>S9TRT2</accession>
<dbReference type="AlphaFoldDB" id="S9TRT2"/>
<reference evidence="6 7" key="1">
    <citation type="submission" date="2013-04" db="EMBL/GenBank/DDBJ databases">
        <authorList>
            <person name="Kuznetsov B."/>
            <person name="Ivanovsky R."/>
        </authorList>
    </citation>
    <scope>NUCLEOTIDE SEQUENCE [LARGE SCALE GENOMIC DNA]</scope>
    <source>
        <strain evidence="6 7">MGU-K5</strain>
    </source>
</reference>
<dbReference type="Pfam" id="PF00440">
    <property type="entry name" value="TetR_N"/>
    <property type="match status" value="1"/>
</dbReference>
<dbReference type="EMBL" id="AQPH01000046">
    <property type="protein sequence ID" value="EPY01255.1"/>
    <property type="molecule type" value="Genomic_DNA"/>
</dbReference>
<dbReference type="InterPro" id="IPR001647">
    <property type="entry name" value="HTH_TetR"/>
</dbReference>
<dbReference type="STRING" id="1316936.K678_11880"/>
<dbReference type="PATRIC" id="fig|1316936.3.peg.2369"/>
<dbReference type="RefSeq" id="WP_021132685.1">
    <property type="nucleotide sequence ID" value="NZ_AQPH01000046.1"/>
</dbReference>